<comment type="subcellular location">
    <subcellularLocation>
        <location evidence="1">Mitochondrion outer membrane</location>
    </subcellularLocation>
</comment>
<organism evidence="11 12">
    <name type="scientific">Protomyces lactucae-debilis</name>
    <dbReference type="NCBI Taxonomy" id="2754530"/>
    <lineage>
        <taxon>Eukaryota</taxon>
        <taxon>Fungi</taxon>
        <taxon>Dikarya</taxon>
        <taxon>Ascomycota</taxon>
        <taxon>Taphrinomycotina</taxon>
        <taxon>Taphrinomycetes</taxon>
        <taxon>Taphrinales</taxon>
        <taxon>Protomycetaceae</taxon>
        <taxon>Protomyces</taxon>
    </lineage>
</organism>
<dbReference type="GO" id="GO:0015288">
    <property type="term" value="F:porin activity"/>
    <property type="evidence" value="ECO:0007669"/>
    <property type="project" value="UniProtKB-KW"/>
</dbReference>
<evidence type="ECO:0000256" key="7">
    <source>
        <dbReference type="ARBA" id="ARBA00023065"/>
    </source>
</evidence>
<evidence type="ECO:0000256" key="4">
    <source>
        <dbReference type="ARBA" id="ARBA00022452"/>
    </source>
</evidence>
<name>A0A1Y2FI58_PROLT</name>
<dbReference type="OMA" id="FKQPAFH"/>
<keyword evidence="10" id="KW-0472">Membrane</keyword>
<dbReference type="PANTHER" id="PTHR11743:SF70">
    <property type="entry name" value="GH26960P-RELATED"/>
    <property type="match status" value="1"/>
</dbReference>
<evidence type="ECO:0000313" key="12">
    <source>
        <dbReference type="Proteomes" id="UP000193685"/>
    </source>
</evidence>
<dbReference type="PANTHER" id="PTHR11743">
    <property type="entry name" value="VOLTAGE-DEPENDENT ANION-SELECTIVE CHANNEL"/>
    <property type="match status" value="1"/>
</dbReference>
<evidence type="ECO:0000256" key="2">
    <source>
        <dbReference type="ARBA" id="ARBA00007780"/>
    </source>
</evidence>
<dbReference type="InterPro" id="IPR027246">
    <property type="entry name" value="Porin_Euk/Tom40"/>
</dbReference>
<dbReference type="GO" id="GO:0008308">
    <property type="term" value="F:voltage-gated monoatomic anion channel activity"/>
    <property type="evidence" value="ECO:0007669"/>
    <property type="project" value="InterPro"/>
</dbReference>
<dbReference type="CDD" id="cd07306">
    <property type="entry name" value="Porin3_VDAC"/>
    <property type="match status" value="1"/>
</dbReference>
<evidence type="ECO:0000256" key="10">
    <source>
        <dbReference type="ARBA" id="ARBA00023136"/>
    </source>
</evidence>
<keyword evidence="6" id="KW-1000">Mitochondrion outer membrane</keyword>
<dbReference type="InterPro" id="IPR023614">
    <property type="entry name" value="Porin_dom_sf"/>
</dbReference>
<dbReference type="OrthoDB" id="7827681at2759"/>
<sequence length="285" mass="30353">MSIPMNFSDLAKPANDILGKEFPVAGHKLDVKTVAPNNVTFSAKGAQSEKGAISGELEAKWADKANGLTLTQGWTTQNKLNSKLELEDQFAKGLKLELSTAFEPASTARAGKLGLLYKRPNFHGRSFLDLTGKTGPVLTTDAVVSHDGYFAGAEASYDIQGGDVQRYSLGVGYATPLVGVAVQANNKLSVYTASYYHRVNANVEASGRVTWDSLAGDKVLAEVGGKYTLDRLSAVKAKVNNAAVAQFSYYQVIRPGVKLGLGLAVDTQKMGEPVHKIGSHIEFSG</sequence>
<evidence type="ECO:0000256" key="5">
    <source>
        <dbReference type="ARBA" id="ARBA00022692"/>
    </source>
</evidence>
<dbReference type="InterPro" id="IPR001925">
    <property type="entry name" value="Porin_Euk"/>
</dbReference>
<dbReference type="FunFam" id="2.40.160.10:FF:000012">
    <property type="entry name" value="Voltage-dependent anion-selective channel"/>
    <property type="match status" value="1"/>
</dbReference>
<keyword evidence="4" id="KW-1134">Transmembrane beta strand</keyword>
<keyword evidence="8" id="KW-0626">Porin</keyword>
<evidence type="ECO:0000256" key="6">
    <source>
        <dbReference type="ARBA" id="ARBA00022787"/>
    </source>
</evidence>
<keyword evidence="9" id="KW-0496">Mitochondrion</keyword>
<comment type="caution">
    <text evidence="11">The sequence shown here is derived from an EMBL/GenBank/DDBJ whole genome shotgun (WGS) entry which is preliminary data.</text>
</comment>
<keyword evidence="3" id="KW-0813">Transport</keyword>
<keyword evidence="7" id="KW-0406">Ion transport</keyword>
<dbReference type="PRINTS" id="PR00185">
    <property type="entry name" value="EUKARYTPORIN"/>
</dbReference>
<evidence type="ECO:0000256" key="1">
    <source>
        <dbReference type="ARBA" id="ARBA00004294"/>
    </source>
</evidence>
<proteinExistence type="inferred from homology"/>
<reference evidence="11 12" key="1">
    <citation type="submission" date="2016-07" db="EMBL/GenBank/DDBJ databases">
        <title>Pervasive Adenine N6-methylation of Active Genes in Fungi.</title>
        <authorList>
            <consortium name="DOE Joint Genome Institute"/>
            <person name="Mondo S.J."/>
            <person name="Dannebaum R.O."/>
            <person name="Kuo R.C."/>
            <person name="Labutti K."/>
            <person name="Haridas S."/>
            <person name="Kuo A."/>
            <person name="Salamov A."/>
            <person name="Ahrendt S.R."/>
            <person name="Lipzen A."/>
            <person name="Sullivan W."/>
            <person name="Andreopoulos W.B."/>
            <person name="Clum A."/>
            <person name="Lindquist E."/>
            <person name="Daum C."/>
            <person name="Ramamoorthy G.K."/>
            <person name="Gryganskyi A."/>
            <person name="Culley D."/>
            <person name="Magnuson J.K."/>
            <person name="James T.Y."/>
            <person name="O'Malley M.A."/>
            <person name="Stajich J.E."/>
            <person name="Spatafora J.W."/>
            <person name="Visel A."/>
            <person name="Grigoriev I.V."/>
        </authorList>
    </citation>
    <scope>NUCLEOTIDE SEQUENCE [LARGE SCALE GENOMIC DNA]</scope>
    <source>
        <strain evidence="11 12">12-1054</strain>
    </source>
</reference>
<gene>
    <name evidence="11" type="ORF">BCR37DRAFT_291823</name>
</gene>
<accession>A0A1Y2FI58</accession>
<dbReference type="Proteomes" id="UP000193685">
    <property type="component" value="Unassembled WGS sequence"/>
</dbReference>
<keyword evidence="5" id="KW-0812">Transmembrane</keyword>
<comment type="similarity">
    <text evidence="2">Belongs to the eukaryotic mitochondrial porin family.</text>
</comment>
<evidence type="ECO:0000313" key="11">
    <source>
        <dbReference type="EMBL" id="ORY83064.1"/>
    </source>
</evidence>
<dbReference type="EMBL" id="MCFI01000008">
    <property type="protein sequence ID" value="ORY83064.1"/>
    <property type="molecule type" value="Genomic_DNA"/>
</dbReference>
<evidence type="ECO:0000256" key="9">
    <source>
        <dbReference type="ARBA" id="ARBA00023128"/>
    </source>
</evidence>
<dbReference type="STRING" id="56484.A0A1Y2FI58"/>
<dbReference type="AlphaFoldDB" id="A0A1Y2FI58"/>
<dbReference type="RefSeq" id="XP_040725645.1">
    <property type="nucleotide sequence ID" value="XM_040866869.1"/>
</dbReference>
<dbReference type="GeneID" id="63783468"/>
<dbReference type="Gene3D" id="2.40.160.10">
    <property type="entry name" value="Porin"/>
    <property type="match status" value="1"/>
</dbReference>
<dbReference type="GO" id="GO:0046930">
    <property type="term" value="C:pore complex"/>
    <property type="evidence" value="ECO:0007669"/>
    <property type="project" value="UniProtKB-KW"/>
</dbReference>
<keyword evidence="12" id="KW-1185">Reference proteome</keyword>
<dbReference type="Pfam" id="PF01459">
    <property type="entry name" value="Porin_3"/>
    <property type="match status" value="1"/>
</dbReference>
<dbReference type="GO" id="GO:0005741">
    <property type="term" value="C:mitochondrial outer membrane"/>
    <property type="evidence" value="ECO:0007669"/>
    <property type="project" value="UniProtKB-SubCell"/>
</dbReference>
<protein>
    <submittedName>
        <fullName evidence="11">Eukaryotic porin/Tom40</fullName>
    </submittedName>
</protein>
<evidence type="ECO:0000256" key="8">
    <source>
        <dbReference type="ARBA" id="ARBA00023114"/>
    </source>
</evidence>
<evidence type="ECO:0000256" key="3">
    <source>
        <dbReference type="ARBA" id="ARBA00022448"/>
    </source>
</evidence>